<dbReference type="PROSITE" id="PS50043">
    <property type="entry name" value="HTH_LUXR_2"/>
    <property type="match status" value="1"/>
</dbReference>
<keyword evidence="9" id="KW-1185">Reference proteome</keyword>
<dbReference type="InterPro" id="IPR016032">
    <property type="entry name" value="Sig_transdc_resp-reg_C-effctor"/>
</dbReference>
<accession>A0ABR7SVK1</accession>
<dbReference type="Proteomes" id="UP000642284">
    <property type="component" value="Unassembled WGS sequence"/>
</dbReference>
<dbReference type="PROSITE" id="PS50110">
    <property type="entry name" value="RESPONSE_REGULATORY"/>
    <property type="match status" value="1"/>
</dbReference>
<sequence length="218" mass="23349">MPVRVMLVDDQALVRSGLRAVLEAADGIDVVAEAGDGADAIPLVREHRPDVVLMDLNMPRIGGVEATLHLLRLPDPPRVLVLTTFNTDDMVMDALQAGASGFLLKDLRAEELEHAVRCVAAGGTSFAPQIMTKLVARARGKSAVGRRDLEAKIASLTDSERAIIALLGKGMTNQQIAEELNLAIASVKTYVSRMLVRLGLENRTQAAILAYEAGYVGK</sequence>
<evidence type="ECO:0000256" key="2">
    <source>
        <dbReference type="ARBA" id="ARBA00023015"/>
    </source>
</evidence>
<dbReference type="InterPro" id="IPR001789">
    <property type="entry name" value="Sig_transdc_resp-reg_receiver"/>
</dbReference>
<protein>
    <submittedName>
        <fullName evidence="8">Response regulator transcription factor</fullName>
    </submittedName>
</protein>
<dbReference type="Pfam" id="PF00196">
    <property type="entry name" value="GerE"/>
    <property type="match status" value="1"/>
</dbReference>
<reference evidence="8 9" key="1">
    <citation type="submission" date="2020-08" db="EMBL/GenBank/DDBJ databases">
        <title>Genemic of Streptomyces polyaspartic.</title>
        <authorList>
            <person name="Liu W."/>
        </authorList>
    </citation>
    <scope>NUCLEOTIDE SEQUENCE [LARGE SCALE GENOMIC DNA]</scope>
    <source>
        <strain evidence="8 9">TRM66268-LWL</strain>
    </source>
</reference>
<feature type="domain" description="Response regulatory" evidence="7">
    <location>
        <begin position="4"/>
        <end position="120"/>
    </location>
</feature>
<dbReference type="Pfam" id="PF00072">
    <property type="entry name" value="Response_reg"/>
    <property type="match status" value="1"/>
</dbReference>
<dbReference type="InterPro" id="IPR039420">
    <property type="entry name" value="WalR-like"/>
</dbReference>
<gene>
    <name evidence="8" type="ORF">H9Y04_44310</name>
</gene>
<feature type="domain" description="HTH luxR-type" evidence="6">
    <location>
        <begin position="149"/>
        <end position="214"/>
    </location>
</feature>
<dbReference type="InterPro" id="IPR058245">
    <property type="entry name" value="NreC/VraR/RcsB-like_REC"/>
</dbReference>
<dbReference type="EMBL" id="JACTVJ010000047">
    <property type="protein sequence ID" value="MBC9719541.1"/>
    <property type="molecule type" value="Genomic_DNA"/>
</dbReference>
<dbReference type="SMART" id="SM00421">
    <property type="entry name" value="HTH_LUXR"/>
    <property type="match status" value="1"/>
</dbReference>
<dbReference type="CDD" id="cd17535">
    <property type="entry name" value="REC_NarL-like"/>
    <property type="match status" value="1"/>
</dbReference>
<comment type="caution">
    <text evidence="8">The sequence shown here is derived from an EMBL/GenBank/DDBJ whole genome shotgun (WGS) entry which is preliminary data.</text>
</comment>
<evidence type="ECO:0000256" key="1">
    <source>
        <dbReference type="ARBA" id="ARBA00022553"/>
    </source>
</evidence>
<dbReference type="PANTHER" id="PTHR43214:SF24">
    <property type="entry name" value="TRANSCRIPTIONAL REGULATORY PROTEIN NARL-RELATED"/>
    <property type="match status" value="1"/>
</dbReference>
<evidence type="ECO:0000313" key="9">
    <source>
        <dbReference type="Proteomes" id="UP000642284"/>
    </source>
</evidence>
<keyword evidence="3" id="KW-0238">DNA-binding</keyword>
<evidence type="ECO:0000256" key="3">
    <source>
        <dbReference type="ARBA" id="ARBA00023125"/>
    </source>
</evidence>
<dbReference type="PANTHER" id="PTHR43214">
    <property type="entry name" value="TWO-COMPONENT RESPONSE REGULATOR"/>
    <property type="match status" value="1"/>
</dbReference>
<keyword evidence="1 5" id="KW-0597">Phosphoprotein</keyword>
<evidence type="ECO:0000313" key="8">
    <source>
        <dbReference type="EMBL" id="MBC9719541.1"/>
    </source>
</evidence>
<dbReference type="PROSITE" id="PS00622">
    <property type="entry name" value="HTH_LUXR_1"/>
    <property type="match status" value="1"/>
</dbReference>
<evidence type="ECO:0000256" key="5">
    <source>
        <dbReference type="PROSITE-ProRule" id="PRU00169"/>
    </source>
</evidence>
<dbReference type="SUPFAM" id="SSF46894">
    <property type="entry name" value="C-terminal effector domain of the bipartite response regulators"/>
    <property type="match status" value="1"/>
</dbReference>
<evidence type="ECO:0000256" key="4">
    <source>
        <dbReference type="ARBA" id="ARBA00023163"/>
    </source>
</evidence>
<evidence type="ECO:0000259" key="7">
    <source>
        <dbReference type="PROSITE" id="PS50110"/>
    </source>
</evidence>
<organism evidence="8 9">
    <name type="scientific">Streptomyces polyasparticus</name>
    <dbReference type="NCBI Taxonomy" id="2767826"/>
    <lineage>
        <taxon>Bacteria</taxon>
        <taxon>Bacillati</taxon>
        <taxon>Actinomycetota</taxon>
        <taxon>Actinomycetes</taxon>
        <taxon>Kitasatosporales</taxon>
        <taxon>Streptomycetaceae</taxon>
        <taxon>Streptomyces</taxon>
    </lineage>
</organism>
<name>A0ABR7SVK1_9ACTN</name>
<dbReference type="Gene3D" id="3.40.50.2300">
    <property type="match status" value="1"/>
</dbReference>
<dbReference type="CDD" id="cd06170">
    <property type="entry name" value="LuxR_C_like"/>
    <property type="match status" value="1"/>
</dbReference>
<evidence type="ECO:0000259" key="6">
    <source>
        <dbReference type="PROSITE" id="PS50043"/>
    </source>
</evidence>
<dbReference type="SMART" id="SM00448">
    <property type="entry name" value="REC"/>
    <property type="match status" value="1"/>
</dbReference>
<dbReference type="InterPro" id="IPR011006">
    <property type="entry name" value="CheY-like_superfamily"/>
</dbReference>
<dbReference type="InterPro" id="IPR000792">
    <property type="entry name" value="Tscrpt_reg_LuxR_C"/>
</dbReference>
<proteinExistence type="predicted"/>
<dbReference type="SUPFAM" id="SSF52172">
    <property type="entry name" value="CheY-like"/>
    <property type="match status" value="1"/>
</dbReference>
<keyword evidence="4" id="KW-0804">Transcription</keyword>
<keyword evidence="2" id="KW-0805">Transcription regulation</keyword>
<feature type="modified residue" description="4-aspartylphosphate" evidence="5">
    <location>
        <position position="55"/>
    </location>
</feature>
<dbReference type="PRINTS" id="PR00038">
    <property type="entry name" value="HTHLUXR"/>
</dbReference>